<dbReference type="SUPFAM" id="SSF48317">
    <property type="entry name" value="Acid phosphatase/Vanadium-dependent haloperoxidase"/>
    <property type="match status" value="1"/>
</dbReference>
<comment type="caution">
    <text evidence="3">The sequence shown here is derived from an EMBL/GenBank/DDBJ whole genome shotgun (WGS) entry which is preliminary data.</text>
</comment>
<gene>
    <name evidence="3" type="ORF">NX786_31145</name>
</gene>
<dbReference type="InterPro" id="IPR036938">
    <property type="entry name" value="PAP2/HPO_sf"/>
</dbReference>
<dbReference type="EMBL" id="JANUHC010000017">
    <property type="protein sequence ID" value="MCS0633803.1"/>
    <property type="molecule type" value="Genomic_DNA"/>
</dbReference>
<dbReference type="InterPro" id="IPR049283">
    <property type="entry name" value="DUF6851"/>
</dbReference>
<keyword evidence="4" id="KW-1185">Reference proteome</keyword>
<proteinExistence type="predicted"/>
<name>A0ABT2C8V4_9BURK</name>
<dbReference type="Gene3D" id="1.10.606.20">
    <property type="match status" value="1"/>
</dbReference>
<sequence length="440" mass="47773">MGSTVLAGLPGLGQAANPADYVDADAAIAAAQAKSVVAGWNEKLMNTAFKAFTPPAVTARALALLNGTLYDLWRYLETPQAVGLNRFFTTPVTRAQGADPQFQVIALSAAAAAVLRGLFPAYALDIAVYGATWGLGGRFAWLIPATRVGEEAAQHMLNERAHDGSNQLGDLHPGAYSDYTGYTPVNSATTMVDPDHWQPLPYQSCMTPFWGKVKPFALKTGDQFRPAAPPSVFSAQMQAEMQELIDLNANLTPEQIRVCEYWGDNSRVPWVRFAEMLAYRQGFSLGREIRLFRALGVALHDAMVATWDAKMTYDFARPVSAIRTLFKQRTLNNWTAKGVVQVAGANWTPYLYTPPFPEYVSAHSVSGHAAAVVLAHFAGGPFRFSQKASPAVTLYWDSFADAAAQAGYSRRLAGIHFLHGDLNGRTLGTKIGRKVLDLAV</sequence>
<dbReference type="Pfam" id="PF21167">
    <property type="entry name" value="DUF6851"/>
    <property type="match status" value="1"/>
</dbReference>
<feature type="domain" description="DUF6851" evidence="1">
    <location>
        <begin position="147"/>
        <end position="199"/>
    </location>
</feature>
<evidence type="ECO:0000259" key="1">
    <source>
        <dbReference type="Pfam" id="PF21167"/>
    </source>
</evidence>
<dbReference type="Proteomes" id="UP001165263">
    <property type="component" value="Unassembled WGS sequence"/>
</dbReference>
<dbReference type="InterPro" id="IPR052559">
    <property type="entry name" value="V-haloperoxidase"/>
</dbReference>
<reference evidence="3" key="1">
    <citation type="submission" date="2022-08" db="EMBL/GenBank/DDBJ databases">
        <title>Reclassification of Massilia species as members of the genera Telluria, Duganella, Pseudoduganella, Mokoshia gen. nov. and Zemynaea gen. nov. using orthogonal and non-orthogonal genome-based approaches.</title>
        <authorList>
            <person name="Bowman J.P."/>
        </authorList>
    </citation>
    <scope>NUCLEOTIDE SEQUENCE</scope>
    <source>
        <strain evidence="3">LMG 11547</strain>
    </source>
</reference>
<evidence type="ECO:0000259" key="2">
    <source>
        <dbReference type="Pfam" id="PF22778"/>
    </source>
</evidence>
<evidence type="ECO:0000313" key="4">
    <source>
        <dbReference type="Proteomes" id="UP001165263"/>
    </source>
</evidence>
<dbReference type="CDD" id="cd03398">
    <property type="entry name" value="PAP2_haloperoxidase"/>
    <property type="match status" value="1"/>
</dbReference>
<dbReference type="RefSeq" id="WP_259452745.1">
    <property type="nucleotide sequence ID" value="NZ_CP119520.1"/>
</dbReference>
<protein>
    <submittedName>
        <fullName evidence="3">Vanadium-dependent haloperoxidase</fullName>
    </submittedName>
</protein>
<accession>A0ABT2C8V4</accession>
<dbReference type="InterPro" id="IPR055161">
    <property type="entry name" value="NapH1-like_2nd"/>
</dbReference>
<feature type="domain" description="Vanadium-dependent haloperoxidase NapH1-like second helical-bundle" evidence="2">
    <location>
        <begin position="291"/>
        <end position="432"/>
    </location>
</feature>
<dbReference type="PANTHER" id="PTHR34599">
    <property type="entry name" value="PEROXIDASE-RELATED"/>
    <property type="match status" value="1"/>
</dbReference>
<dbReference type="Pfam" id="PF22778">
    <property type="entry name" value="VCPO_2nd"/>
    <property type="match status" value="1"/>
</dbReference>
<organism evidence="3 4">
    <name type="scientific">Telluria mixta</name>
    <dbReference type="NCBI Taxonomy" id="34071"/>
    <lineage>
        <taxon>Bacteria</taxon>
        <taxon>Pseudomonadati</taxon>
        <taxon>Pseudomonadota</taxon>
        <taxon>Betaproteobacteria</taxon>
        <taxon>Burkholderiales</taxon>
        <taxon>Oxalobacteraceae</taxon>
        <taxon>Telluria group</taxon>
        <taxon>Telluria</taxon>
    </lineage>
</organism>
<dbReference type="PANTHER" id="PTHR34599:SF2">
    <property type="entry name" value="TRAF-TYPE DOMAIN-CONTAINING PROTEIN"/>
    <property type="match status" value="1"/>
</dbReference>
<evidence type="ECO:0000313" key="3">
    <source>
        <dbReference type="EMBL" id="MCS0633803.1"/>
    </source>
</evidence>